<keyword evidence="2 5" id="KW-0489">Methyltransferase</keyword>
<dbReference type="InterPro" id="IPR029063">
    <property type="entry name" value="SAM-dependent_MTases_sf"/>
</dbReference>
<evidence type="ECO:0000256" key="5">
    <source>
        <dbReference type="PROSITE-ProRule" id="PRU01016"/>
    </source>
</evidence>
<dbReference type="GO" id="GO:0005634">
    <property type="term" value="C:nucleus"/>
    <property type="evidence" value="ECO:0007669"/>
    <property type="project" value="TreeGrafter"/>
</dbReference>
<protein>
    <recommendedName>
        <fullName evidence="1">DNA (cytosine-5-)-methyltransferase</fullName>
        <ecNumber evidence="1">2.1.1.37</ecNumber>
    </recommendedName>
</protein>
<organism evidence="7 8">
    <name type="scientific">Jimgerdemannia flammicorona</name>
    <dbReference type="NCBI Taxonomy" id="994334"/>
    <lineage>
        <taxon>Eukaryota</taxon>
        <taxon>Fungi</taxon>
        <taxon>Fungi incertae sedis</taxon>
        <taxon>Mucoromycota</taxon>
        <taxon>Mucoromycotina</taxon>
        <taxon>Endogonomycetes</taxon>
        <taxon>Endogonales</taxon>
        <taxon>Endogonaceae</taxon>
        <taxon>Jimgerdemannia</taxon>
    </lineage>
</organism>
<dbReference type="InterPro" id="IPR001525">
    <property type="entry name" value="C5_MeTfrase"/>
</dbReference>
<evidence type="ECO:0000256" key="4">
    <source>
        <dbReference type="ARBA" id="ARBA00022691"/>
    </source>
</evidence>
<dbReference type="SUPFAM" id="SSF53335">
    <property type="entry name" value="S-adenosyl-L-methionine-dependent methyltransferases"/>
    <property type="match status" value="1"/>
</dbReference>
<feature type="compositionally biased region" description="Low complexity" evidence="6">
    <location>
        <begin position="191"/>
        <end position="204"/>
    </location>
</feature>
<feature type="region of interest" description="Disordered" evidence="6">
    <location>
        <begin position="102"/>
        <end position="151"/>
    </location>
</feature>
<feature type="compositionally biased region" description="Basic residues" evidence="6">
    <location>
        <begin position="139"/>
        <end position="151"/>
    </location>
</feature>
<keyword evidence="3 5" id="KW-0808">Transferase</keyword>
<dbReference type="GO" id="GO:0003677">
    <property type="term" value="F:DNA binding"/>
    <property type="evidence" value="ECO:0007669"/>
    <property type="project" value="TreeGrafter"/>
</dbReference>
<dbReference type="AlphaFoldDB" id="A0A433QLP8"/>
<evidence type="ECO:0000256" key="2">
    <source>
        <dbReference type="ARBA" id="ARBA00022603"/>
    </source>
</evidence>
<dbReference type="PROSITE" id="PS51679">
    <property type="entry name" value="SAM_MT_C5"/>
    <property type="match status" value="1"/>
</dbReference>
<evidence type="ECO:0000256" key="3">
    <source>
        <dbReference type="ARBA" id="ARBA00022679"/>
    </source>
</evidence>
<reference evidence="7 8" key="1">
    <citation type="journal article" date="2018" name="New Phytol.">
        <title>Phylogenomics of Endogonaceae and evolution of mycorrhizas within Mucoromycota.</title>
        <authorList>
            <person name="Chang Y."/>
            <person name="Desiro A."/>
            <person name="Na H."/>
            <person name="Sandor L."/>
            <person name="Lipzen A."/>
            <person name="Clum A."/>
            <person name="Barry K."/>
            <person name="Grigoriev I.V."/>
            <person name="Martin F.M."/>
            <person name="Stajich J.E."/>
            <person name="Smith M.E."/>
            <person name="Bonito G."/>
            <person name="Spatafora J.W."/>
        </authorList>
    </citation>
    <scope>NUCLEOTIDE SEQUENCE [LARGE SCALE GENOMIC DNA]</scope>
    <source>
        <strain evidence="7 8">AD002</strain>
    </source>
</reference>
<evidence type="ECO:0000256" key="6">
    <source>
        <dbReference type="SAM" id="MobiDB-lite"/>
    </source>
</evidence>
<dbReference type="GO" id="GO:0044027">
    <property type="term" value="P:negative regulation of gene expression via chromosomal CpG island methylation"/>
    <property type="evidence" value="ECO:0007669"/>
    <property type="project" value="TreeGrafter"/>
</dbReference>
<comment type="caution">
    <text evidence="7">The sequence shown here is derived from an EMBL/GenBank/DDBJ whole genome shotgun (WGS) entry which is preliminary data.</text>
</comment>
<dbReference type="GO" id="GO:0032259">
    <property type="term" value="P:methylation"/>
    <property type="evidence" value="ECO:0007669"/>
    <property type="project" value="UniProtKB-KW"/>
</dbReference>
<comment type="similarity">
    <text evidence="5">Belongs to the class I-like SAM-binding methyltransferase superfamily. C5-methyltransferase family.</text>
</comment>
<dbReference type="InterPro" id="IPR050390">
    <property type="entry name" value="C5-Methyltransferase"/>
</dbReference>
<accession>A0A433QLP8</accession>
<keyword evidence="8" id="KW-1185">Reference proteome</keyword>
<dbReference type="PANTHER" id="PTHR10629">
    <property type="entry name" value="CYTOSINE-SPECIFIC METHYLTRANSFERASE"/>
    <property type="match status" value="1"/>
</dbReference>
<dbReference type="EC" id="2.1.1.37" evidence="1"/>
<sequence>MSSGIRQYLLPVHPDLSAIDPKHTIHLAMGSEQRTETMHECNRQIGKLVPCRNAAKDTRLVFDYVEIETPTSLFSKGTPSHTTRRRPRLVFDYAEIEIPALRPRPAKRQRLENPPDSDSASDSDSDSDPEWATSLRKTTMSRRVKARKRGKKKPFERTVVLPLAYEFFAPLFEDPDEYFERVEIQGSPRRPISTSESPTASPSPYEFATLKGHSTARLLDPRPNPPDVSADETHFRAVSIDGITIRIGECVELYPSNHENGPWSKKDASRWIGMVKQVFKGSILKHVRSKPYFVRLVWLYGPSHTVLFWTDNCDCDQTNPNCQPIEIIKRKIQVRFGQTSCSGPHEFHCTRRFEGWRDCSPTGAFVDLRLPNDIHLTDGTPRCACTTDTPSNQFRTLVQTIRPSDVLLMRAQPKETLYTIYTVEDVSKLGGTITLRRWERLRNVEGGGWRTGRQNELVYTETKIVMLEGWGEAGGGVDRAVRAIGRAIEFVDPKETVLPVHLRHNGAGDRYFFRKTIDPTTNKVLPVTETQARNFASQYPPFMPSPTKLNALDLCCGGGSLGRGVMDAGLVECRWAVDNDSDALGTYITNTSKNRIEFIKESINAVLKGVANRQLEERLRASDNVELLLVGCPCQAFCRSNRRKNRKKYILQGSLVAGALSFLELYRHQSPDLLFENVPEICTAQLDVKGRTLFSHLVAYILALGYQVRWEILTAANFGVAQDRRRLFLWASASGKTLPEMPFISHHRNGSAKRNKEASQATDGRVWKSRIGELRDYEVATFPLLTAEEIIGDLPDIGNGSSVDAASCRLQHFVAKQYGSQSIIDRIPVEPERCSLKHLKDEVYKSMSRGFRVQQYHTQKPNLVYFSLNKSYIPESFARVARTGPFPTITGHIGPRAFQSRALHYAQNRVLTVRECARAQGEPVGSGRILAETVTHMSRCCIYVGFLDEEYIFGRSELSQRIVVGNAVPRPLAFALGLELRKARTNDVTSPSRTDPDLDGSTTPANPADESVKFATMDDRDARTQCVLTIDKDKKVEN</sequence>
<evidence type="ECO:0000313" key="8">
    <source>
        <dbReference type="Proteomes" id="UP000274822"/>
    </source>
</evidence>
<feature type="active site" evidence="5">
    <location>
        <position position="634"/>
    </location>
</feature>
<feature type="region of interest" description="Disordered" evidence="6">
    <location>
        <begin position="186"/>
        <end position="207"/>
    </location>
</feature>
<feature type="region of interest" description="Disordered" evidence="6">
    <location>
        <begin position="985"/>
        <end position="1011"/>
    </location>
</feature>
<feature type="compositionally biased region" description="Acidic residues" evidence="6">
    <location>
        <begin position="119"/>
        <end position="129"/>
    </location>
</feature>
<keyword evidence="4 5" id="KW-0949">S-adenosyl-L-methionine</keyword>
<dbReference type="EMBL" id="RBNJ01003657">
    <property type="protein sequence ID" value="RUS30688.1"/>
    <property type="molecule type" value="Genomic_DNA"/>
</dbReference>
<evidence type="ECO:0000256" key="1">
    <source>
        <dbReference type="ARBA" id="ARBA00011975"/>
    </source>
</evidence>
<dbReference type="Gene3D" id="3.40.50.150">
    <property type="entry name" value="Vaccinia Virus protein VP39"/>
    <property type="match status" value="1"/>
</dbReference>
<gene>
    <name evidence="7" type="ORF">BC938DRAFT_479070</name>
</gene>
<dbReference type="InterPro" id="IPR043151">
    <property type="entry name" value="BAH_sf"/>
</dbReference>
<proteinExistence type="inferred from homology"/>
<dbReference type="Gene3D" id="3.90.120.10">
    <property type="entry name" value="DNA Methylase, subunit A, domain 2"/>
    <property type="match status" value="1"/>
</dbReference>
<dbReference type="PANTHER" id="PTHR10629:SF54">
    <property type="entry name" value="DNA METHYLTRANSFERASE DIM-2"/>
    <property type="match status" value="1"/>
</dbReference>
<dbReference type="GO" id="GO:0003886">
    <property type="term" value="F:DNA (cytosine-5-)-methyltransferase activity"/>
    <property type="evidence" value="ECO:0007669"/>
    <property type="project" value="UniProtKB-EC"/>
</dbReference>
<dbReference type="Proteomes" id="UP000274822">
    <property type="component" value="Unassembled WGS sequence"/>
</dbReference>
<dbReference type="Pfam" id="PF00145">
    <property type="entry name" value="DNA_methylase"/>
    <property type="match status" value="1"/>
</dbReference>
<name>A0A433QLP8_9FUNG</name>
<evidence type="ECO:0000313" key="7">
    <source>
        <dbReference type="EMBL" id="RUS30688.1"/>
    </source>
</evidence>
<dbReference type="Gene3D" id="2.30.30.490">
    <property type="match status" value="1"/>
</dbReference>